<dbReference type="Gene3D" id="3.40.630.30">
    <property type="match status" value="1"/>
</dbReference>
<organism evidence="2 3">
    <name type="scientific">Nocardiopsis composta</name>
    <dbReference type="NCBI Taxonomy" id="157465"/>
    <lineage>
        <taxon>Bacteria</taxon>
        <taxon>Bacillati</taxon>
        <taxon>Actinomycetota</taxon>
        <taxon>Actinomycetes</taxon>
        <taxon>Streptosporangiales</taxon>
        <taxon>Nocardiopsidaceae</taxon>
        <taxon>Nocardiopsis</taxon>
    </lineage>
</organism>
<dbReference type="GO" id="GO:0016747">
    <property type="term" value="F:acyltransferase activity, transferring groups other than amino-acyl groups"/>
    <property type="evidence" value="ECO:0007669"/>
    <property type="project" value="InterPro"/>
</dbReference>
<dbReference type="Pfam" id="PF13302">
    <property type="entry name" value="Acetyltransf_3"/>
    <property type="match status" value="1"/>
</dbReference>
<feature type="domain" description="N-acetyltransferase" evidence="1">
    <location>
        <begin position="8"/>
        <end position="136"/>
    </location>
</feature>
<dbReference type="EMBL" id="JACHDB010000001">
    <property type="protein sequence ID" value="MBB5431587.1"/>
    <property type="molecule type" value="Genomic_DNA"/>
</dbReference>
<dbReference type="InterPro" id="IPR016181">
    <property type="entry name" value="Acyl_CoA_acyltransferase"/>
</dbReference>
<keyword evidence="2" id="KW-0808">Transferase</keyword>
<dbReference type="AlphaFoldDB" id="A0A7W8QJG5"/>
<evidence type="ECO:0000313" key="2">
    <source>
        <dbReference type="EMBL" id="MBB5431587.1"/>
    </source>
</evidence>
<proteinExistence type="predicted"/>
<dbReference type="InterPro" id="IPR000182">
    <property type="entry name" value="GNAT_dom"/>
</dbReference>
<dbReference type="RefSeq" id="WP_184391276.1">
    <property type="nucleotide sequence ID" value="NZ_BAAAJD010000009.1"/>
</dbReference>
<comment type="caution">
    <text evidence="2">The sequence shown here is derived from an EMBL/GenBank/DDBJ whole genome shotgun (WGS) entry which is preliminary data.</text>
</comment>
<protein>
    <submittedName>
        <fullName evidence="2">RimJ/RimL family protein N-acetyltransferase</fullName>
    </submittedName>
</protein>
<dbReference type="SUPFAM" id="SSF55729">
    <property type="entry name" value="Acyl-CoA N-acyltransferases (Nat)"/>
    <property type="match status" value="1"/>
</dbReference>
<sequence length="213" mass="23961">MQGHMVSLRPLADDDYELISKWMRPGSTAALAGGGSEMAGPELIRRRAETTGESLLMVTTTEGRPIGFVRWQSKKYPGSYEIGGAVGEKEYWDSGCGAEATSLVLEYLFHSKNAHRVQFIVGMFNLRTVKMLLNSGIVVEGLLRDYFFMDGEYHDAIVASVLRDEFYQLDAWGKVPDSVPKSEKEAAVEEFCQAMRERWSGEMFKQLVERDRG</sequence>
<name>A0A7W8QJG5_9ACTN</name>
<dbReference type="PANTHER" id="PTHR43415">
    <property type="entry name" value="SPERMIDINE N(1)-ACETYLTRANSFERASE"/>
    <property type="match status" value="1"/>
</dbReference>
<keyword evidence="3" id="KW-1185">Reference proteome</keyword>
<evidence type="ECO:0000313" key="3">
    <source>
        <dbReference type="Proteomes" id="UP000572635"/>
    </source>
</evidence>
<reference evidence="2 3" key="1">
    <citation type="submission" date="2020-08" db="EMBL/GenBank/DDBJ databases">
        <title>Sequencing the genomes of 1000 actinobacteria strains.</title>
        <authorList>
            <person name="Klenk H.-P."/>
        </authorList>
    </citation>
    <scope>NUCLEOTIDE SEQUENCE [LARGE SCALE GENOMIC DNA]</scope>
    <source>
        <strain evidence="2 3">DSM 44551</strain>
    </source>
</reference>
<gene>
    <name evidence="2" type="ORF">HDA36_001671</name>
</gene>
<dbReference type="PANTHER" id="PTHR43415:SF3">
    <property type="entry name" value="GNAT-FAMILY ACETYLTRANSFERASE"/>
    <property type="match status" value="1"/>
</dbReference>
<evidence type="ECO:0000259" key="1">
    <source>
        <dbReference type="Pfam" id="PF13302"/>
    </source>
</evidence>
<accession>A0A7W8QJG5</accession>
<dbReference type="Proteomes" id="UP000572635">
    <property type="component" value="Unassembled WGS sequence"/>
</dbReference>